<organism evidence="2 3">
    <name type="scientific">Vescimonas coprocola</name>
    <dbReference type="NCBI Taxonomy" id="2714355"/>
    <lineage>
        <taxon>Bacteria</taxon>
        <taxon>Bacillati</taxon>
        <taxon>Bacillota</taxon>
        <taxon>Clostridia</taxon>
        <taxon>Eubacteriales</taxon>
        <taxon>Oscillospiraceae</taxon>
        <taxon>Vescimonas</taxon>
    </lineage>
</organism>
<dbReference type="Proteomes" id="UP000681035">
    <property type="component" value="Chromosome"/>
</dbReference>
<name>A0A810PZ40_9FIRM</name>
<dbReference type="Gene3D" id="2.60.120.10">
    <property type="entry name" value="Jelly Rolls"/>
    <property type="match status" value="1"/>
</dbReference>
<reference evidence="2" key="1">
    <citation type="submission" date="2020-09" db="EMBL/GenBank/DDBJ databases">
        <title>New species isolated from human feces.</title>
        <authorList>
            <person name="Kitahara M."/>
            <person name="Shigeno Y."/>
            <person name="Shime M."/>
            <person name="Matsumoto Y."/>
            <person name="Nakamura S."/>
            <person name="Motooka D."/>
            <person name="Fukuoka S."/>
            <person name="Nishikawa H."/>
            <person name="Benno Y."/>
        </authorList>
    </citation>
    <scope>NUCLEOTIDE SEQUENCE</scope>
    <source>
        <strain evidence="2">MM50</strain>
    </source>
</reference>
<dbReference type="GO" id="GO:0003677">
    <property type="term" value="F:DNA binding"/>
    <property type="evidence" value="ECO:0007669"/>
    <property type="project" value="UniProtKB-KW"/>
</dbReference>
<gene>
    <name evidence="2" type="ORF">MM50RIKEN_06930</name>
</gene>
<evidence type="ECO:0000259" key="1">
    <source>
        <dbReference type="PROSITE" id="PS50042"/>
    </source>
</evidence>
<dbReference type="InterPro" id="IPR018490">
    <property type="entry name" value="cNMP-bd_dom_sf"/>
</dbReference>
<dbReference type="GO" id="GO:0006355">
    <property type="term" value="P:regulation of DNA-templated transcription"/>
    <property type="evidence" value="ECO:0007669"/>
    <property type="project" value="InterPro"/>
</dbReference>
<dbReference type="KEGG" id="vcop:MM50RIKEN_06930"/>
<dbReference type="SUPFAM" id="SSF51206">
    <property type="entry name" value="cAMP-binding domain-like"/>
    <property type="match status" value="1"/>
</dbReference>
<dbReference type="InterPro" id="IPR000595">
    <property type="entry name" value="cNMP-bd_dom"/>
</dbReference>
<dbReference type="AlphaFoldDB" id="A0A810PZ40"/>
<keyword evidence="3" id="KW-1185">Reference proteome</keyword>
<dbReference type="InterPro" id="IPR036390">
    <property type="entry name" value="WH_DNA-bd_sf"/>
</dbReference>
<evidence type="ECO:0000313" key="3">
    <source>
        <dbReference type="Proteomes" id="UP000681035"/>
    </source>
</evidence>
<protein>
    <submittedName>
        <fullName evidence="2">Crp/Fnr family transcriptional regulator</fullName>
    </submittedName>
</protein>
<sequence length="216" mass="24218">MENIPILEGISSDEVEQMRVCFGVREERFRADTVIYDISEGRGELGLLTAGSAVIQRIDRQGGRTILEHLPTGSVFGEMLMFENVAGDSITVVAAESCRVWFMSAEHLTRRCEKACTHHSRLVENMFHIMTGKAAALSERVEVLSRRSIREKLLCYFGLQTGGDDCGSFHLPFTLSALADYISADRSAMMRELRKMKEEHLVDIDRGQVTLHHALA</sequence>
<dbReference type="Pfam" id="PF00027">
    <property type="entry name" value="cNMP_binding"/>
    <property type="match status" value="1"/>
</dbReference>
<proteinExistence type="predicted"/>
<accession>A0A810PZ40</accession>
<dbReference type="InterPro" id="IPR014710">
    <property type="entry name" value="RmlC-like_jellyroll"/>
</dbReference>
<dbReference type="EMBL" id="AP023418">
    <property type="protein sequence ID" value="BCK80930.1"/>
    <property type="molecule type" value="Genomic_DNA"/>
</dbReference>
<dbReference type="PROSITE" id="PS50042">
    <property type="entry name" value="CNMP_BINDING_3"/>
    <property type="match status" value="1"/>
</dbReference>
<feature type="domain" description="Cyclic nucleotide-binding" evidence="1">
    <location>
        <begin position="6"/>
        <end position="110"/>
    </location>
</feature>
<evidence type="ECO:0000313" key="2">
    <source>
        <dbReference type="EMBL" id="BCK80930.1"/>
    </source>
</evidence>
<dbReference type="RefSeq" id="WP_213541762.1">
    <property type="nucleotide sequence ID" value="NZ_AP023418.1"/>
</dbReference>
<dbReference type="SUPFAM" id="SSF46785">
    <property type="entry name" value="Winged helix' DNA-binding domain"/>
    <property type="match status" value="1"/>
</dbReference>
<dbReference type="CDD" id="cd00038">
    <property type="entry name" value="CAP_ED"/>
    <property type="match status" value="1"/>
</dbReference>